<organism evidence="2">
    <name type="scientific">Ganoderma boninense</name>
    <dbReference type="NCBI Taxonomy" id="34458"/>
    <lineage>
        <taxon>Eukaryota</taxon>
        <taxon>Fungi</taxon>
        <taxon>Dikarya</taxon>
        <taxon>Basidiomycota</taxon>
        <taxon>Agaricomycotina</taxon>
        <taxon>Agaricomycetes</taxon>
        <taxon>Polyporales</taxon>
        <taxon>Polyporaceae</taxon>
        <taxon>Ganoderma</taxon>
    </lineage>
</organism>
<dbReference type="AlphaFoldDB" id="A0A5K1JUG1"/>
<feature type="region of interest" description="Disordered" evidence="1">
    <location>
        <begin position="95"/>
        <end position="123"/>
    </location>
</feature>
<accession>A0A5K1JUG1</accession>
<gene>
    <name evidence="2" type="primary">B9DR51</name>
</gene>
<reference evidence="2" key="1">
    <citation type="submission" date="2019-10" db="EMBL/GenBank/DDBJ databases">
        <authorList>
            <person name="Nor Muhammad N."/>
        </authorList>
    </citation>
    <scope>NUCLEOTIDE SEQUENCE</scope>
</reference>
<feature type="compositionally biased region" description="Polar residues" evidence="1">
    <location>
        <begin position="14"/>
        <end position="28"/>
    </location>
</feature>
<sequence>MRWRQTRDRDRLSPTGSQNGTPANQQPSLEADIALLQKLLAEDGDESNPENVAALLKRLEAAEGLAGGVEDRLDGIMDHLDTLLTDLDAKQVAGAVEEEAEASVPEGVTGAEGKTEEHDSAPN</sequence>
<protein>
    <submittedName>
        <fullName evidence="2">EPI protein</fullName>
    </submittedName>
</protein>
<proteinExistence type="predicted"/>
<evidence type="ECO:0000256" key="1">
    <source>
        <dbReference type="SAM" id="MobiDB-lite"/>
    </source>
</evidence>
<feature type="region of interest" description="Disordered" evidence="1">
    <location>
        <begin position="1"/>
        <end position="30"/>
    </location>
</feature>
<evidence type="ECO:0000313" key="2">
    <source>
        <dbReference type="EMBL" id="VWO95677.1"/>
    </source>
</evidence>
<dbReference type="EMBL" id="LR725023">
    <property type="protein sequence ID" value="VWO95677.1"/>
    <property type="molecule type" value="Genomic_DNA"/>
</dbReference>
<name>A0A5K1JUG1_9APHY</name>
<feature type="compositionally biased region" description="Basic and acidic residues" evidence="1">
    <location>
        <begin position="1"/>
        <end position="12"/>
    </location>
</feature>
<feature type="compositionally biased region" description="Basic and acidic residues" evidence="1">
    <location>
        <begin position="113"/>
        <end position="123"/>
    </location>
</feature>